<protein>
    <submittedName>
        <fullName evidence="1">Uncharacterized protein</fullName>
    </submittedName>
</protein>
<organism evidence="1 2">
    <name type="scientific">Trinickia violacea</name>
    <dbReference type="NCBI Taxonomy" id="2571746"/>
    <lineage>
        <taxon>Bacteria</taxon>
        <taxon>Pseudomonadati</taxon>
        <taxon>Pseudomonadota</taxon>
        <taxon>Betaproteobacteria</taxon>
        <taxon>Burkholderiales</taxon>
        <taxon>Burkholderiaceae</taxon>
        <taxon>Trinickia</taxon>
    </lineage>
</organism>
<name>A0A4P8J7K8_9BURK</name>
<dbReference type="EMBL" id="CP040079">
    <property type="protein sequence ID" value="QCP55139.1"/>
    <property type="molecule type" value="Genomic_DNA"/>
</dbReference>
<reference evidence="1 2" key="1">
    <citation type="submission" date="2019-05" db="EMBL/GenBank/DDBJ databases">
        <title>Burkholderia sp. DHOD12, isolated from subtropical forest soil.</title>
        <authorList>
            <person name="Gao Z.-H."/>
            <person name="Qiu L.-H."/>
        </authorList>
    </citation>
    <scope>NUCLEOTIDE SEQUENCE [LARGE SCALE GENOMIC DNA]</scope>
    <source>
        <strain evidence="1 2">DHOD12</strain>
    </source>
</reference>
<sequence>MAKTTVPMPDRGEFKMLEALVSEAVQGALVSGFCVEHFHGWEIVVTVSGAFEAARATMTIRHHGVLWQTASWALEAPLVSH</sequence>
<dbReference type="KEGG" id="tvl:FAZ95_39110"/>
<proteinExistence type="predicted"/>
<keyword evidence="2" id="KW-1185">Reference proteome</keyword>
<accession>A0A4P8J7K8</accession>
<dbReference type="RefSeq" id="WP_137337896.1">
    <property type="nucleotide sequence ID" value="NZ_CP040079.1"/>
</dbReference>
<evidence type="ECO:0000313" key="2">
    <source>
        <dbReference type="Proteomes" id="UP000298656"/>
    </source>
</evidence>
<evidence type="ECO:0000313" key="1">
    <source>
        <dbReference type="EMBL" id="QCP55139.1"/>
    </source>
</evidence>
<gene>
    <name evidence="1" type="ORF">FAZ95_39110</name>
</gene>
<dbReference type="Proteomes" id="UP000298656">
    <property type="component" value="Chromosome 3"/>
</dbReference>
<dbReference type="AlphaFoldDB" id="A0A4P8J7K8"/>